<evidence type="ECO:0000313" key="2">
    <source>
        <dbReference type="Proteomes" id="UP001236652"/>
    </source>
</evidence>
<organism evidence="1 2">
    <name type="scientific">Pontibacillus chungwhensis</name>
    <dbReference type="NCBI Taxonomy" id="265426"/>
    <lineage>
        <taxon>Bacteria</taxon>
        <taxon>Bacillati</taxon>
        <taxon>Bacillota</taxon>
        <taxon>Bacilli</taxon>
        <taxon>Bacillales</taxon>
        <taxon>Bacillaceae</taxon>
        <taxon>Pontibacillus</taxon>
    </lineage>
</organism>
<proteinExistence type="predicted"/>
<accession>A0ABY8V146</accession>
<keyword evidence="2" id="KW-1185">Reference proteome</keyword>
<dbReference type="Gene3D" id="2.40.50.140">
    <property type="entry name" value="Nucleic acid-binding proteins"/>
    <property type="match status" value="1"/>
</dbReference>
<protein>
    <submittedName>
        <fullName evidence="1">DUF3221 domain-containing protein</fullName>
    </submittedName>
</protein>
<dbReference type="InterPro" id="IPR012340">
    <property type="entry name" value="NA-bd_OB-fold"/>
</dbReference>
<sequence>MFYRLTLAMGLILLILGGCSSESYGERSDIAGYVMEKKGDEILVVSPESEDLGGNEEFYDAVWAKDAPNDIKVGDRIALWFKGGLETSYPGQATVGKIELHNRSTPKDATISEGEALRHALDEVERDRSLFTVQSIKYDQNQWSVILKDTKSYETQTVTVEDEK</sequence>
<dbReference type="PROSITE" id="PS51257">
    <property type="entry name" value="PROKAR_LIPOPROTEIN"/>
    <property type="match status" value="1"/>
</dbReference>
<dbReference type="InterPro" id="IPR021598">
    <property type="entry name" value="DUF3221"/>
</dbReference>
<evidence type="ECO:0000313" key="1">
    <source>
        <dbReference type="EMBL" id="WIF99350.1"/>
    </source>
</evidence>
<name>A0ABY8V146_9BACI</name>
<dbReference type="Pfam" id="PF11518">
    <property type="entry name" value="DUF3221"/>
    <property type="match status" value="1"/>
</dbReference>
<dbReference type="EMBL" id="CP126446">
    <property type="protein sequence ID" value="WIF99350.1"/>
    <property type="molecule type" value="Genomic_DNA"/>
</dbReference>
<reference evidence="1 2" key="1">
    <citation type="submission" date="2023-05" db="EMBL/GenBank/DDBJ databases">
        <title>Comparative genomics reveals the evidence of polycyclic aromatic hydrocarbons degradation in moderately halophilic genus Pontibacillus.</title>
        <authorList>
            <person name="Yang H."/>
            <person name="Qian Z."/>
        </authorList>
    </citation>
    <scope>NUCLEOTIDE SEQUENCE [LARGE SCALE GENOMIC DNA]</scope>
    <source>
        <strain evidence="2">HN14</strain>
    </source>
</reference>
<dbReference type="Proteomes" id="UP001236652">
    <property type="component" value="Chromosome"/>
</dbReference>
<gene>
    <name evidence="1" type="ORF">QNI29_06750</name>
</gene>
<dbReference type="RefSeq" id="WP_231418035.1">
    <property type="nucleotide sequence ID" value="NZ_CP126446.1"/>
</dbReference>